<dbReference type="NCBIfam" id="TIGR03144">
    <property type="entry name" value="cytochr_II_ccsB"/>
    <property type="match status" value="1"/>
</dbReference>
<feature type="transmembrane region" description="Helical" evidence="7">
    <location>
        <begin position="209"/>
        <end position="234"/>
    </location>
</feature>
<feature type="transmembrane region" description="Helical" evidence="7">
    <location>
        <begin position="306"/>
        <end position="321"/>
    </location>
</feature>
<feature type="transmembrane region" description="Helical" evidence="7">
    <location>
        <begin position="176"/>
        <end position="197"/>
    </location>
</feature>
<proteinExistence type="predicted"/>
<dbReference type="InterPro" id="IPR002541">
    <property type="entry name" value="Cyt_c_assembly"/>
</dbReference>
<protein>
    <submittedName>
        <fullName evidence="9">C-type cytochrome biogenesis protein CcsB</fullName>
    </submittedName>
</protein>
<dbReference type="PANTHER" id="PTHR30071:SF1">
    <property type="entry name" value="CYTOCHROME B_B6 PROTEIN-RELATED"/>
    <property type="match status" value="1"/>
</dbReference>
<feature type="domain" description="Cytochrome c assembly protein" evidence="8">
    <location>
        <begin position="159"/>
        <end position="358"/>
    </location>
</feature>
<feature type="transmembrane region" description="Helical" evidence="7">
    <location>
        <begin position="118"/>
        <end position="140"/>
    </location>
</feature>
<evidence type="ECO:0000313" key="9">
    <source>
        <dbReference type="EMBL" id="XBM49824.1"/>
    </source>
</evidence>
<keyword evidence="3" id="KW-0201">Cytochrome c-type biogenesis</keyword>
<evidence type="ECO:0000256" key="4">
    <source>
        <dbReference type="ARBA" id="ARBA00022989"/>
    </source>
</evidence>
<evidence type="ECO:0000256" key="5">
    <source>
        <dbReference type="ARBA" id="ARBA00023136"/>
    </source>
</evidence>
<organism evidence="9">
    <name type="scientific">Leifsonia sp. NPDC080035</name>
    <dbReference type="NCBI Taxonomy" id="3143936"/>
    <lineage>
        <taxon>Bacteria</taxon>
        <taxon>Bacillati</taxon>
        <taxon>Actinomycetota</taxon>
        <taxon>Actinomycetes</taxon>
        <taxon>Micrococcales</taxon>
        <taxon>Microbacteriaceae</taxon>
        <taxon>Leifsonia</taxon>
    </lineage>
</organism>
<name>A0AAU7GGM6_9MICO</name>
<dbReference type="InterPro" id="IPR045062">
    <property type="entry name" value="Cyt_c_biogenesis_CcsA/CcmC"/>
</dbReference>
<keyword evidence="5 7" id="KW-0472">Membrane</keyword>
<feature type="transmembrane region" description="Helical" evidence="7">
    <location>
        <begin position="333"/>
        <end position="354"/>
    </location>
</feature>
<evidence type="ECO:0000256" key="7">
    <source>
        <dbReference type="SAM" id="Phobius"/>
    </source>
</evidence>
<dbReference type="GO" id="GO:0017004">
    <property type="term" value="P:cytochrome complex assembly"/>
    <property type="evidence" value="ECO:0007669"/>
    <property type="project" value="UniProtKB-KW"/>
</dbReference>
<dbReference type="Pfam" id="PF01578">
    <property type="entry name" value="Cytochrom_C_asm"/>
    <property type="match status" value="1"/>
</dbReference>
<evidence type="ECO:0000256" key="6">
    <source>
        <dbReference type="SAM" id="MobiDB-lite"/>
    </source>
</evidence>
<feature type="transmembrane region" description="Helical" evidence="7">
    <location>
        <begin position="152"/>
        <end position="169"/>
    </location>
</feature>
<feature type="transmembrane region" description="Helical" evidence="7">
    <location>
        <begin position="12"/>
        <end position="32"/>
    </location>
</feature>
<dbReference type="RefSeq" id="WP_348789735.1">
    <property type="nucleotide sequence ID" value="NZ_CP157390.1"/>
</dbReference>
<dbReference type="PANTHER" id="PTHR30071">
    <property type="entry name" value="HEME EXPORTER PROTEIN C"/>
    <property type="match status" value="1"/>
</dbReference>
<keyword evidence="2 7" id="KW-0812">Transmembrane</keyword>
<sequence length="363" mass="39269">MTETLSTLSTVLIYVAMGFYAAAFIAFALDLARRSARVTAAEAASVPSAVARRAEVAAPVGAGATIGSSTTSVGGPPASGAASTPPPSSALGRLSSRISSRVEDEVMNGAESSASIRWAFGLTIAGFAFHLVATVLRGIAAARVPWANMWEFSMTGTLVIVGVFLVANLKWPIKYLGTFIVGLVLVLQGIALLRYFVPVVPLQPALQSYWLVIHIIVAVLGTAFFALGFALSGLQLLQYRRERQVEESRPQQFRFLATLPSSVALENLAYRINIVGFIAWTFTLIAGAIWAEKAWGRYWGWDTKEVWTFIIWVIYAGYIHARATRGWRGSRSAWLAIIGFAAVLFNFGIVNVFFHGLHAYSGL</sequence>
<dbReference type="GO" id="GO:0005886">
    <property type="term" value="C:plasma membrane"/>
    <property type="evidence" value="ECO:0007669"/>
    <property type="project" value="TreeGrafter"/>
</dbReference>
<feature type="region of interest" description="Disordered" evidence="6">
    <location>
        <begin position="68"/>
        <end position="91"/>
    </location>
</feature>
<feature type="transmembrane region" description="Helical" evidence="7">
    <location>
        <begin position="268"/>
        <end position="291"/>
    </location>
</feature>
<dbReference type="GO" id="GO:0020037">
    <property type="term" value="F:heme binding"/>
    <property type="evidence" value="ECO:0007669"/>
    <property type="project" value="InterPro"/>
</dbReference>
<accession>A0AAU7GGM6</accession>
<evidence type="ECO:0000256" key="3">
    <source>
        <dbReference type="ARBA" id="ARBA00022748"/>
    </source>
</evidence>
<reference evidence="9" key="1">
    <citation type="submission" date="2024-05" db="EMBL/GenBank/DDBJ databases">
        <title>The Natural Products Discovery Center: Release of the First 8490 Sequenced Strains for Exploring Actinobacteria Biosynthetic Diversity.</title>
        <authorList>
            <person name="Kalkreuter E."/>
            <person name="Kautsar S.A."/>
            <person name="Yang D."/>
            <person name="Bader C.D."/>
            <person name="Teijaro C.N."/>
            <person name="Fluegel L."/>
            <person name="Davis C.M."/>
            <person name="Simpson J.R."/>
            <person name="Lauterbach L."/>
            <person name="Steele A.D."/>
            <person name="Gui C."/>
            <person name="Meng S."/>
            <person name="Li G."/>
            <person name="Viehrig K."/>
            <person name="Ye F."/>
            <person name="Su P."/>
            <person name="Kiefer A.F."/>
            <person name="Nichols A."/>
            <person name="Cepeda A.J."/>
            <person name="Yan W."/>
            <person name="Fan B."/>
            <person name="Jiang Y."/>
            <person name="Adhikari A."/>
            <person name="Zheng C.-J."/>
            <person name="Schuster L."/>
            <person name="Cowan T.M."/>
            <person name="Smanski M.J."/>
            <person name="Chevrette M.G."/>
            <person name="de Carvalho L.P.S."/>
            <person name="Shen B."/>
        </authorList>
    </citation>
    <scope>NUCLEOTIDE SEQUENCE</scope>
    <source>
        <strain evidence="9">NPDC080035</strain>
    </source>
</reference>
<gene>
    <name evidence="9" type="primary">ccsB</name>
    <name evidence="9" type="ORF">AAME72_08120</name>
</gene>
<comment type="subcellular location">
    <subcellularLocation>
        <location evidence="1">Membrane</location>
        <topology evidence="1">Multi-pass membrane protein</topology>
    </subcellularLocation>
</comment>
<feature type="compositionally biased region" description="Low complexity" evidence="6">
    <location>
        <begin position="74"/>
        <end position="83"/>
    </location>
</feature>
<evidence type="ECO:0000256" key="1">
    <source>
        <dbReference type="ARBA" id="ARBA00004141"/>
    </source>
</evidence>
<keyword evidence="4 7" id="KW-1133">Transmembrane helix</keyword>
<dbReference type="AlphaFoldDB" id="A0AAU7GGM6"/>
<evidence type="ECO:0000259" key="8">
    <source>
        <dbReference type="Pfam" id="PF01578"/>
    </source>
</evidence>
<dbReference type="EMBL" id="CP157390">
    <property type="protein sequence ID" value="XBM49824.1"/>
    <property type="molecule type" value="Genomic_DNA"/>
</dbReference>
<evidence type="ECO:0000256" key="2">
    <source>
        <dbReference type="ARBA" id="ARBA00022692"/>
    </source>
</evidence>
<dbReference type="InterPro" id="IPR017562">
    <property type="entry name" value="Cyt_c_biogenesis_CcsA"/>
</dbReference>